<dbReference type="SMART" id="SM01025">
    <property type="entry name" value="BEN"/>
    <property type="match status" value="1"/>
</dbReference>
<comment type="subcellular location">
    <subcellularLocation>
        <location evidence="1">Nucleus</location>
    </subcellularLocation>
</comment>
<dbReference type="PANTHER" id="PTHR47305:SF1">
    <property type="entry name" value="BEN DOMAIN-CONTAINING PROTEIN"/>
    <property type="match status" value="1"/>
</dbReference>
<feature type="compositionally biased region" description="Polar residues" evidence="3">
    <location>
        <begin position="174"/>
        <end position="183"/>
    </location>
</feature>
<feature type="region of interest" description="Disordered" evidence="3">
    <location>
        <begin position="110"/>
        <end position="183"/>
    </location>
</feature>
<feature type="compositionally biased region" description="Polar residues" evidence="3">
    <location>
        <begin position="128"/>
        <end position="151"/>
    </location>
</feature>
<keyword evidence="2" id="KW-0539">Nucleus</keyword>
<dbReference type="InterPro" id="IPR018379">
    <property type="entry name" value="BEN_domain"/>
</dbReference>
<comment type="caution">
    <text evidence="5">The sequence shown here is derived from an EMBL/GenBank/DDBJ whole genome shotgun (WGS) entry which is preliminary data.</text>
</comment>
<evidence type="ECO:0000256" key="1">
    <source>
        <dbReference type="ARBA" id="ARBA00004123"/>
    </source>
</evidence>
<dbReference type="GO" id="GO:0003677">
    <property type="term" value="F:DNA binding"/>
    <property type="evidence" value="ECO:0007669"/>
    <property type="project" value="InterPro"/>
</dbReference>
<evidence type="ECO:0000313" key="5">
    <source>
        <dbReference type="EMBL" id="KAG9269345.1"/>
    </source>
</evidence>
<dbReference type="Pfam" id="PF10523">
    <property type="entry name" value="BEN"/>
    <property type="match status" value="1"/>
</dbReference>
<dbReference type="GO" id="GO:0005634">
    <property type="term" value="C:nucleus"/>
    <property type="evidence" value="ECO:0007669"/>
    <property type="project" value="UniProtKB-SubCell"/>
</dbReference>
<evidence type="ECO:0000256" key="3">
    <source>
        <dbReference type="SAM" id="MobiDB-lite"/>
    </source>
</evidence>
<accession>A0A8T2LHM4</accession>
<dbReference type="PROSITE" id="PS51457">
    <property type="entry name" value="BEN"/>
    <property type="match status" value="1"/>
</dbReference>
<organism evidence="5 6">
    <name type="scientific">Astyanax mexicanus</name>
    <name type="common">Blind cave fish</name>
    <name type="synonym">Astyanax fasciatus mexicanus</name>
    <dbReference type="NCBI Taxonomy" id="7994"/>
    <lineage>
        <taxon>Eukaryota</taxon>
        <taxon>Metazoa</taxon>
        <taxon>Chordata</taxon>
        <taxon>Craniata</taxon>
        <taxon>Vertebrata</taxon>
        <taxon>Euteleostomi</taxon>
        <taxon>Actinopterygii</taxon>
        <taxon>Neopterygii</taxon>
        <taxon>Teleostei</taxon>
        <taxon>Ostariophysi</taxon>
        <taxon>Characiformes</taxon>
        <taxon>Characoidei</taxon>
        <taxon>Acestrorhamphidae</taxon>
        <taxon>Acestrorhamphinae</taxon>
        <taxon>Astyanax</taxon>
    </lineage>
</organism>
<dbReference type="AlphaFoldDB" id="A0A8T2LHM4"/>
<protein>
    <recommendedName>
        <fullName evidence="4">BEN domain-containing protein</fullName>
    </recommendedName>
</protein>
<sequence>MAAGIVGTWPPVPNTITYLPSTISPLAGMEPPAFPTAPDLARTKSGEMENNMLLEVLNHCRMLQTAVQRLEQKIDNLQSNQCITGGCRTQAIPQEGHFGTGQLSWSLAQRLGPSPQTNHRWYPPWKCSSASQAPDLTDPVQSDQCSFRNSSGTRGGGRGKGRRRDRWGGARRGAQSQQPDTENLQAKLEPLLDEVFPKKEESQPSKISKKAPHLDKVVKKLKKQKKRPAVAESKPKDEVPIKVEDMSTVKEDKKVMIGSASRNVWIPMSVYMHVFKEEEPQKAVVPVLHTLFPISTLSCSAITSNPLRGIQLLDPNKLEALREWLAEMYPQHDMRVRGVAWAECLGVINSITKDLRRREEISGEGEAPQL</sequence>
<dbReference type="EMBL" id="JAICCE010000013">
    <property type="protein sequence ID" value="KAG9269345.1"/>
    <property type="molecule type" value="Genomic_DNA"/>
</dbReference>
<dbReference type="PANTHER" id="PTHR47305">
    <property type="entry name" value="BEN DOMAIN-CONTAINING PROTEIN 2"/>
    <property type="match status" value="1"/>
</dbReference>
<feature type="region of interest" description="Disordered" evidence="3">
    <location>
        <begin position="195"/>
        <end position="214"/>
    </location>
</feature>
<name>A0A8T2LHM4_ASTMX</name>
<feature type="domain" description="BEN" evidence="4">
    <location>
        <begin position="261"/>
        <end position="359"/>
    </location>
</feature>
<evidence type="ECO:0000313" key="6">
    <source>
        <dbReference type="Proteomes" id="UP000752171"/>
    </source>
</evidence>
<evidence type="ECO:0000259" key="4">
    <source>
        <dbReference type="PROSITE" id="PS51457"/>
    </source>
</evidence>
<dbReference type="Proteomes" id="UP000752171">
    <property type="component" value="Unassembled WGS sequence"/>
</dbReference>
<evidence type="ECO:0000256" key="2">
    <source>
        <dbReference type="ARBA" id="ARBA00023242"/>
    </source>
</evidence>
<gene>
    <name evidence="5" type="ORF">AMEX_G16369</name>
</gene>
<proteinExistence type="predicted"/>
<reference evidence="5 6" key="1">
    <citation type="submission" date="2021-07" db="EMBL/GenBank/DDBJ databases">
        <authorList>
            <person name="Imarazene B."/>
            <person name="Zahm M."/>
            <person name="Klopp C."/>
            <person name="Cabau C."/>
            <person name="Beille S."/>
            <person name="Jouanno E."/>
            <person name="Castinel A."/>
            <person name="Lluch J."/>
            <person name="Gil L."/>
            <person name="Kuchtly C."/>
            <person name="Lopez Roques C."/>
            <person name="Donnadieu C."/>
            <person name="Parrinello H."/>
            <person name="Journot L."/>
            <person name="Du K."/>
            <person name="Schartl M."/>
            <person name="Retaux S."/>
            <person name="Guiguen Y."/>
        </authorList>
    </citation>
    <scope>NUCLEOTIDE SEQUENCE [LARGE SCALE GENOMIC DNA]</scope>
    <source>
        <strain evidence="5">Pach_M1</strain>
        <tissue evidence="5">Testis</tissue>
    </source>
</reference>